<sequence length="134" mass="14152">MAAMMLAACSSSSDDAANSTAGTQTEATVTTDGAETTAVLTKEDGKLTGVSIDVVTEEGDSKKDLGADYNMKSDSKIGKEWNEQVEFLENYILEHGVDSVKLDADGYAESEDVKSGCTINLKDIMQAVDEANAK</sequence>
<dbReference type="Gene3D" id="3.90.1010.20">
    <property type="match status" value="1"/>
</dbReference>
<evidence type="ECO:0000313" key="2">
    <source>
        <dbReference type="EMBL" id="OLU40668.1"/>
    </source>
</evidence>
<evidence type="ECO:0000256" key="1">
    <source>
        <dbReference type="SAM" id="MobiDB-lite"/>
    </source>
</evidence>
<feature type="compositionally biased region" description="Low complexity" evidence="1">
    <location>
        <begin position="1"/>
        <end position="34"/>
    </location>
</feature>
<reference evidence="2 3" key="1">
    <citation type="submission" date="2016-11" db="EMBL/GenBank/DDBJ databases">
        <title>Description of two novel members of the family Erysipelotrichaceae: Ileibacterium lipovorans gen. nov., sp. nov. and Dubosiella newyorkensis, gen. nov., sp. nov.</title>
        <authorList>
            <person name="Cox L.M."/>
            <person name="Sohn J."/>
            <person name="Tyrrell K.L."/>
            <person name="Citron D.M."/>
            <person name="Lawson P.A."/>
            <person name="Patel N.B."/>
            <person name="Iizumi T."/>
            <person name="Perez-Perez G.I."/>
            <person name="Goldstein E.J."/>
            <person name="Blaser M.J."/>
        </authorList>
    </citation>
    <scope>NUCLEOTIDE SEQUENCE [LARGE SCALE GENOMIC DNA]</scope>
    <source>
        <strain evidence="2 3">NYU-BL-A3</strain>
    </source>
</reference>
<evidence type="ECO:0008006" key="4">
    <source>
        <dbReference type="Google" id="ProtNLM"/>
    </source>
</evidence>
<keyword evidence="3" id="KW-1185">Reference proteome</keyword>
<dbReference type="Proteomes" id="UP000186341">
    <property type="component" value="Unassembled WGS sequence"/>
</dbReference>
<dbReference type="EMBL" id="MPJW01000101">
    <property type="protein sequence ID" value="OLU40668.1"/>
    <property type="molecule type" value="Genomic_DNA"/>
</dbReference>
<protein>
    <recommendedName>
        <fullName evidence="4">FMN-binding domain-containing protein</fullName>
    </recommendedName>
</protein>
<evidence type="ECO:0000313" key="3">
    <source>
        <dbReference type="Proteomes" id="UP000186341"/>
    </source>
</evidence>
<feature type="region of interest" description="Disordered" evidence="1">
    <location>
        <begin position="1"/>
        <end position="35"/>
    </location>
</feature>
<accession>A0A1U7NH30</accession>
<proteinExistence type="predicted"/>
<dbReference type="AlphaFoldDB" id="A0A1U7NH30"/>
<organism evidence="2 3">
    <name type="scientific">Ileibacterium valens</name>
    <dbReference type="NCBI Taxonomy" id="1862668"/>
    <lineage>
        <taxon>Bacteria</taxon>
        <taxon>Bacillati</taxon>
        <taxon>Bacillota</taxon>
        <taxon>Erysipelotrichia</taxon>
        <taxon>Erysipelotrichales</taxon>
        <taxon>Erysipelotrichaceae</taxon>
        <taxon>Ileibacterium</taxon>
    </lineage>
</organism>
<comment type="caution">
    <text evidence="2">The sequence shown here is derived from an EMBL/GenBank/DDBJ whole genome shotgun (WGS) entry which is preliminary data.</text>
</comment>
<name>A0A1U7NH30_9FIRM</name>
<gene>
    <name evidence="2" type="ORF">BO222_04680</name>
</gene>